<organism evidence="5 6">
    <name type="scientific">Clostridium haemolyticum NCTC 9693</name>
    <dbReference type="NCBI Taxonomy" id="1443114"/>
    <lineage>
        <taxon>Bacteria</taxon>
        <taxon>Bacillati</taxon>
        <taxon>Bacillota</taxon>
        <taxon>Clostridia</taxon>
        <taxon>Eubacteriales</taxon>
        <taxon>Clostridiaceae</taxon>
        <taxon>Clostridium</taxon>
    </lineage>
</organism>
<dbReference type="SUPFAM" id="SSF52540">
    <property type="entry name" value="P-loop containing nucleoside triphosphate hydrolases"/>
    <property type="match status" value="1"/>
</dbReference>
<dbReference type="EMBL" id="JENX01000125">
    <property type="protein sequence ID" value="KEI14197.1"/>
    <property type="molecule type" value="Genomic_DNA"/>
</dbReference>
<geneLocation type="plasmid" evidence="5 6">
    <name>p1Ch9693</name>
</geneLocation>
<evidence type="ECO:0000256" key="1">
    <source>
        <dbReference type="ARBA" id="ARBA00022741"/>
    </source>
</evidence>
<proteinExistence type="predicted"/>
<keyword evidence="1 3" id="KW-0547">Nucleotide-binding</keyword>
<dbReference type="InterPro" id="IPR002543">
    <property type="entry name" value="FtsK_dom"/>
</dbReference>
<sequence length="538" mass="63631">MITELAIAGFGMYAYDKFKERKINRFKYQWNKLMLELGLKNKSDKSYEILNIFKKHYGFDCIVSIPIGKSVEEFNKKLSSIQSFLKADVIAELSSNKNSIYMRIAKDLTDASKDTQIKFKWYKIMTTNKLRNEDFDTFNIKNIKIEDSYGFDITVSIPNGLGFDKLKAIKGILESNFNAMIQLEWNRFKNEIKIQVIETIIDERFSFVPYRLKSPMQLYGGYSITYERLIADMFKQPHVIVSGQTGSGKTEEIRLMLTNLIHNFDETKLELYFSDLSDMCDFECFQNCKQTKYYAKSIEKSHKLFKRLFDIYKLRFKVFVNEKCKNIKEYNRKNREHPMTTIYIILDEFADYFPNSEKIEKEYRTKLDCYNMLKEMTRKFRKAGMFLIIGIQRPDRTVLDPSLRSNLCTKIGFSQNTDSSSLVASDSTELTGLDSREGLFMYGSNRIWFKSLYINDIMIKKYIKNSIDKKHQYIDIFNVDKFNALLNIQYRIQEEKENNTSKTPTRDKVEVKKKDEYLLHEKQSPVVKIKSKNKIYLR</sequence>
<dbReference type="Proteomes" id="UP000027937">
    <property type="component" value="Plasmid p1Ch9693"/>
</dbReference>
<dbReference type="Pfam" id="PF01580">
    <property type="entry name" value="FtsK_SpoIIIE"/>
    <property type="match status" value="1"/>
</dbReference>
<evidence type="ECO:0000313" key="6">
    <source>
        <dbReference type="Proteomes" id="UP000027937"/>
    </source>
</evidence>
<dbReference type="InterPro" id="IPR050206">
    <property type="entry name" value="FtsK/SpoIIIE/SftA"/>
</dbReference>
<dbReference type="PANTHER" id="PTHR22683:SF1">
    <property type="entry name" value="TYPE VII SECRETION SYSTEM PROTEIN ESSC"/>
    <property type="match status" value="1"/>
</dbReference>
<feature type="domain" description="FtsK" evidence="4">
    <location>
        <begin position="226"/>
        <end position="422"/>
    </location>
</feature>
<keyword evidence="6" id="KW-1185">Reference proteome</keyword>
<evidence type="ECO:0000313" key="5">
    <source>
        <dbReference type="EMBL" id="KEI14197.1"/>
    </source>
</evidence>
<dbReference type="Gene3D" id="3.40.50.300">
    <property type="entry name" value="P-loop containing nucleotide triphosphate hydrolases"/>
    <property type="match status" value="1"/>
</dbReference>
<evidence type="ECO:0000256" key="3">
    <source>
        <dbReference type="PROSITE-ProRule" id="PRU00289"/>
    </source>
</evidence>
<dbReference type="PROSITE" id="PS50901">
    <property type="entry name" value="FTSK"/>
    <property type="match status" value="1"/>
</dbReference>
<dbReference type="InterPro" id="IPR027417">
    <property type="entry name" value="P-loop_NTPase"/>
</dbReference>
<name>A0ABR4TBC2_CLOHA</name>
<comment type="caution">
    <text evidence="5">The sequence shown here is derived from an EMBL/GenBank/DDBJ whole genome shotgun (WGS) entry which is preliminary data.</text>
</comment>
<evidence type="ECO:0000256" key="2">
    <source>
        <dbReference type="ARBA" id="ARBA00022840"/>
    </source>
</evidence>
<reference evidence="6" key="1">
    <citation type="journal article" date="2014" name="PLoS ONE">
        <title>Plasmidome interchange between Clostridium botulinum, Clostridium novyi and Clostridium haemolyticum converts strains of independent lineages into distinctly different pathogens.</title>
        <authorList>
            <person name="Skarin H."/>
            <person name="Segerman B."/>
        </authorList>
    </citation>
    <scope>NUCLEOTIDE SEQUENCE [LARGE SCALE GENOMIC DNA]</scope>
    <source>
        <strain evidence="6">NCTC 9693</strain>
    </source>
</reference>
<accession>A0ABR4TBC2</accession>
<feature type="binding site" evidence="3">
    <location>
        <begin position="243"/>
        <end position="250"/>
    </location>
    <ligand>
        <name>ATP</name>
        <dbReference type="ChEBI" id="CHEBI:30616"/>
    </ligand>
</feature>
<dbReference type="RefSeq" id="WP_039230888.1">
    <property type="nucleotide sequence ID" value="NZ_CM003349.1"/>
</dbReference>
<keyword evidence="2 3" id="KW-0067">ATP-binding</keyword>
<protein>
    <recommendedName>
        <fullName evidence="4">FtsK domain-containing protein</fullName>
    </recommendedName>
</protein>
<keyword evidence="5" id="KW-0614">Plasmid</keyword>
<gene>
    <name evidence="5" type="ORF">Z960_p0206</name>
</gene>
<evidence type="ECO:0000259" key="4">
    <source>
        <dbReference type="PROSITE" id="PS50901"/>
    </source>
</evidence>
<dbReference type="PANTHER" id="PTHR22683">
    <property type="entry name" value="SPORULATION PROTEIN RELATED"/>
    <property type="match status" value="1"/>
</dbReference>